<evidence type="ECO:0000256" key="2">
    <source>
        <dbReference type="SAM" id="SignalP"/>
    </source>
</evidence>
<name>A0ABW3FKK9_9HYPH</name>
<keyword evidence="4" id="KW-1185">Reference proteome</keyword>
<dbReference type="InterPro" id="IPR019734">
    <property type="entry name" value="TPR_rpt"/>
</dbReference>
<dbReference type="SUPFAM" id="SSF48452">
    <property type="entry name" value="TPR-like"/>
    <property type="match status" value="1"/>
</dbReference>
<dbReference type="InterPro" id="IPR014162">
    <property type="entry name" value="CpoB_C"/>
</dbReference>
<dbReference type="InterPro" id="IPR011990">
    <property type="entry name" value="TPR-like_helical_dom_sf"/>
</dbReference>
<protein>
    <submittedName>
        <fullName evidence="3">Tol-pal system protein YbgF</fullName>
    </submittedName>
</protein>
<dbReference type="RefSeq" id="WP_377213215.1">
    <property type="nucleotide sequence ID" value="NZ_JBHTJV010000012.1"/>
</dbReference>
<dbReference type="Pfam" id="PF13174">
    <property type="entry name" value="TPR_6"/>
    <property type="match status" value="1"/>
</dbReference>
<evidence type="ECO:0000256" key="1">
    <source>
        <dbReference type="SAM" id="MobiDB-lite"/>
    </source>
</evidence>
<feature type="signal peptide" evidence="2">
    <location>
        <begin position="1"/>
        <end position="28"/>
    </location>
</feature>
<feature type="chain" id="PRO_5047265746" evidence="2">
    <location>
        <begin position="29"/>
        <end position="347"/>
    </location>
</feature>
<dbReference type="EMBL" id="JBHTJV010000012">
    <property type="protein sequence ID" value="MFD0917354.1"/>
    <property type="molecule type" value="Genomic_DNA"/>
</dbReference>
<dbReference type="NCBIfam" id="TIGR02795">
    <property type="entry name" value="tol_pal_ybgF"/>
    <property type="match status" value="1"/>
</dbReference>
<comment type="caution">
    <text evidence="3">The sequence shown here is derived from an EMBL/GenBank/DDBJ whole genome shotgun (WGS) entry which is preliminary data.</text>
</comment>
<reference evidence="4" key="1">
    <citation type="journal article" date="2019" name="Int. J. Syst. Evol. Microbiol.">
        <title>The Global Catalogue of Microorganisms (GCM) 10K type strain sequencing project: providing services to taxonomists for standard genome sequencing and annotation.</title>
        <authorList>
            <consortium name="The Broad Institute Genomics Platform"/>
            <consortium name="The Broad Institute Genome Sequencing Center for Infectious Disease"/>
            <person name="Wu L."/>
            <person name="Ma J."/>
        </authorList>
    </citation>
    <scope>NUCLEOTIDE SEQUENCE [LARGE SCALE GENOMIC DNA]</scope>
    <source>
        <strain evidence="4">CCUG 60023</strain>
    </source>
</reference>
<organism evidence="3 4">
    <name type="scientific">Pseudahrensia aquimaris</name>
    <dbReference type="NCBI Taxonomy" id="744461"/>
    <lineage>
        <taxon>Bacteria</taxon>
        <taxon>Pseudomonadati</taxon>
        <taxon>Pseudomonadota</taxon>
        <taxon>Alphaproteobacteria</taxon>
        <taxon>Hyphomicrobiales</taxon>
        <taxon>Ahrensiaceae</taxon>
        <taxon>Pseudahrensia</taxon>
    </lineage>
</organism>
<evidence type="ECO:0000313" key="4">
    <source>
        <dbReference type="Proteomes" id="UP001597101"/>
    </source>
</evidence>
<proteinExistence type="predicted"/>
<feature type="compositionally biased region" description="Polar residues" evidence="1">
    <location>
        <begin position="143"/>
        <end position="162"/>
    </location>
</feature>
<accession>A0ABW3FKK9</accession>
<dbReference type="Proteomes" id="UP001597101">
    <property type="component" value="Unassembled WGS sequence"/>
</dbReference>
<sequence length="347" mass="37602">MNRNLFNAVARLATTLPLVALFCAPSQATDFKRPAMPLGQVAAQPPVILAQSGDAVFRVNELEEQVRGLNGKVEELTFQLLQLQEELRRMQQDNELRFQELEERRGDAGSSTDKDVAQSGDDSLGKSETSAAQSTDVKPEEPASTQPQDTNQNIAIAPQTSDAPPVKQDEAPKTLGTLTFDDNGNVIDAGRPEHSSPGEKLPGVFSDGVDGGVEAAEFGPTPNAVFEAGTIALKNKRYKRAEQAMRAFVKAWPKDPKEGEALYTLAQALFWQRQYLEAANTHLDTHNAYPDASTAPENLLGLGLALAGLNQREVACVTYSEVLKQYPEAVNRLADRVQAEQAAAKCS</sequence>
<dbReference type="Gene3D" id="1.25.40.10">
    <property type="entry name" value="Tetratricopeptide repeat domain"/>
    <property type="match status" value="1"/>
</dbReference>
<feature type="compositionally biased region" description="Polar residues" evidence="1">
    <location>
        <begin position="126"/>
        <end position="136"/>
    </location>
</feature>
<evidence type="ECO:0000313" key="3">
    <source>
        <dbReference type="EMBL" id="MFD0917354.1"/>
    </source>
</evidence>
<keyword evidence="2" id="KW-0732">Signal</keyword>
<feature type="compositionally biased region" description="Basic and acidic residues" evidence="1">
    <location>
        <begin position="102"/>
        <end position="116"/>
    </location>
</feature>
<feature type="region of interest" description="Disordered" evidence="1">
    <location>
        <begin position="102"/>
        <end position="202"/>
    </location>
</feature>
<gene>
    <name evidence="3" type="primary">ybgF</name>
    <name evidence="3" type="ORF">ACFQ14_13145</name>
</gene>